<dbReference type="SUPFAM" id="SSF46689">
    <property type="entry name" value="Homeodomain-like"/>
    <property type="match status" value="1"/>
</dbReference>
<comment type="caution">
    <text evidence="6">The sequence shown here is derived from an EMBL/GenBank/DDBJ whole genome shotgun (WGS) entry which is preliminary data.</text>
</comment>
<reference evidence="6 7" key="1">
    <citation type="submission" date="2019-08" db="EMBL/GenBank/DDBJ databases">
        <authorList>
            <person name="Peeters C."/>
        </authorList>
    </citation>
    <scope>NUCLEOTIDE SEQUENCE [LARGE SCALE GENOMIC DNA]</scope>
    <source>
        <strain evidence="6 7">LMG 31014</strain>
    </source>
</reference>
<dbReference type="EMBL" id="CABPSG010000005">
    <property type="protein sequence ID" value="VVE02390.1"/>
    <property type="molecule type" value="Genomic_DNA"/>
</dbReference>
<sequence>MKMIQAVASRPRGRPREFDEERVLSRAIALFSASGYSATGISDLQQATGLTAGSLYKAYLDKEGIFAKALELYIARREAEVSAMIKGAENARASITALLGLYARLSQGKEGKLGCLLVAGVAELPQFSRVGDALRGQLAQRRDLLARLVAQGQADGSITTASDPATVADVLLALLQGMRVLGKASAFSDDADAFVALALKVLE</sequence>
<dbReference type="SUPFAM" id="SSF48498">
    <property type="entry name" value="Tetracyclin repressor-like, C-terminal domain"/>
    <property type="match status" value="1"/>
</dbReference>
<proteinExistence type="predicted"/>
<evidence type="ECO:0000313" key="6">
    <source>
        <dbReference type="EMBL" id="VVE02390.1"/>
    </source>
</evidence>
<gene>
    <name evidence="6" type="primary">comR</name>
    <name evidence="6" type="ORF">PSO31014_02177</name>
</gene>
<feature type="domain" description="HTH tetR-type" evidence="5">
    <location>
        <begin position="17"/>
        <end position="77"/>
    </location>
</feature>
<dbReference type="InterPro" id="IPR036271">
    <property type="entry name" value="Tet_transcr_reg_TetR-rel_C_sf"/>
</dbReference>
<evidence type="ECO:0000256" key="1">
    <source>
        <dbReference type="ARBA" id="ARBA00023015"/>
    </source>
</evidence>
<evidence type="ECO:0000256" key="2">
    <source>
        <dbReference type="ARBA" id="ARBA00023125"/>
    </source>
</evidence>
<protein>
    <submittedName>
        <fullName evidence="6">HTH-type transcriptional repressor ComR</fullName>
    </submittedName>
</protein>
<dbReference type="Gene3D" id="1.10.10.60">
    <property type="entry name" value="Homeodomain-like"/>
    <property type="match status" value="1"/>
</dbReference>
<feature type="DNA-binding region" description="H-T-H motif" evidence="4">
    <location>
        <begin position="40"/>
        <end position="59"/>
    </location>
</feature>
<keyword evidence="1" id="KW-0805">Transcription regulation</keyword>
<dbReference type="RefSeq" id="WP_246176585.1">
    <property type="nucleotide sequence ID" value="NZ_CABPSG010000005.1"/>
</dbReference>
<dbReference type="Proteomes" id="UP000405357">
    <property type="component" value="Unassembled WGS sequence"/>
</dbReference>
<dbReference type="InterPro" id="IPR001647">
    <property type="entry name" value="HTH_TetR"/>
</dbReference>
<dbReference type="Gene3D" id="1.10.357.10">
    <property type="entry name" value="Tetracycline Repressor, domain 2"/>
    <property type="match status" value="1"/>
</dbReference>
<evidence type="ECO:0000256" key="3">
    <source>
        <dbReference type="ARBA" id="ARBA00023163"/>
    </source>
</evidence>
<dbReference type="InterPro" id="IPR011075">
    <property type="entry name" value="TetR_C"/>
</dbReference>
<evidence type="ECO:0000256" key="4">
    <source>
        <dbReference type="PROSITE-ProRule" id="PRU00335"/>
    </source>
</evidence>
<dbReference type="InterPro" id="IPR009057">
    <property type="entry name" value="Homeodomain-like_sf"/>
</dbReference>
<dbReference type="PROSITE" id="PS50977">
    <property type="entry name" value="HTH_TETR_2"/>
    <property type="match status" value="1"/>
</dbReference>
<dbReference type="PANTHER" id="PTHR47506:SF10">
    <property type="entry name" value="TRANSCRIPTIONAL REGULATORY PROTEIN"/>
    <property type="match status" value="1"/>
</dbReference>
<organism evidence="6 7">
    <name type="scientific">Pandoraea soli</name>
    <dbReference type="NCBI Taxonomy" id="2508293"/>
    <lineage>
        <taxon>Bacteria</taxon>
        <taxon>Pseudomonadati</taxon>
        <taxon>Pseudomonadota</taxon>
        <taxon>Betaproteobacteria</taxon>
        <taxon>Burkholderiales</taxon>
        <taxon>Burkholderiaceae</taxon>
        <taxon>Pandoraea</taxon>
    </lineage>
</organism>
<evidence type="ECO:0000313" key="7">
    <source>
        <dbReference type="Proteomes" id="UP000405357"/>
    </source>
</evidence>
<dbReference type="PANTHER" id="PTHR47506">
    <property type="entry name" value="TRANSCRIPTIONAL REGULATORY PROTEIN"/>
    <property type="match status" value="1"/>
</dbReference>
<keyword evidence="7" id="KW-1185">Reference proteome</keyword>
<dbReference type="Pfam" id="PF16925">
    <property type="entry name" value="TetR_C_13"/>
    <property type="match status" value="1"/>
</dbReference>
<name>A0ABY6VXX6_9BURK</name>
<keyword evidence="3" id="KW-0804">Transcription</keyword>
<dbReference type="Pfam" id="PF00440">
    <property type="entry name" value="TetR_N"/>
    <property type="match status" value="1"/>
</dbReference>
<accession>A0ABY6VXX6</accession>
<keyword evidence="2 4" id="KW-0238">DNA-binding</keyword>
<evidence type="ECO:0000259" key="5">
    <source>
        <dbReference type="PROSITE" id="PS50977"/>
    </source>
</evidence>